<dbReference type="AlphaFoldDB" id="A0A939T2U6"/>
<feature type="transmembrane region" description="Helical" evidence="2">
    <location>
        <begin position="148"/>
        <end position="171"/>
    </location>
</feature>
<evidence type="ECO:0000313" key="4">
    <source>
        <dbReference type="Proteomes" id="UP000669179"/>
    </source>
</evidence>
<evidence type="ECO:0000256" key="2">
    <source>
        <dbReference type="SAM" id="Phobius"/>
    </source>
</evidence>
<reference evidence="3" key="1">
    <citation type="submission" date="2021-03" db="EMBL/GenBank/DDBJ databases">
        <authorList>
            <person name="Kanchanasin P."/>
            <person name="Saeng-In P."/>
            <person name="Phongsopitanun W."/>
            <person name="Yuki M."/>
            <person name="Kudo T."/>
            <person name="Ohkuma M."/>
            <person name="Tanasupawat S."/>
        </authorList>
    </citation>
    <scope>NUCLEOTIDE SEQUENCE</scope>
    <source>
        <strain evidence="3">GKU 128</strain>
    </source>
</reference>
<feature type="transmembrane region" description="Helical" evidence="2">
    <location>
        <begin position="7"/>
        <end position="29"/>
    </location>
</feature>
<keyword evidence="2" id="KW-0812">Transmembrane</keyword>
<gene>
    <name evidence="3" type="ORF">J4573_01460</name>
</gene>
<name>A0A939T2U6_9ACTN</name>
<evidence type="ECO:0000256" key="1">
    <source>
        <dbReference type="SAM" id="MobiDB-lite"/>
    </source>
</evidence>
<proteinExistence type="predicted"/>
<keyword evidence="2" id="KW-1133">Transmembrane helix</keyword>
<organism evidence="3 4">
    <name type="scientific">Actinomadura barringtoniae</name>
    <dbReference type="NCBI Taxonomy" id="1427535"/>
    <lineage>
        <taxon>Bacteria</taxon>
        <taxon>Bacillati</taxon>
        <taxon>Actinomycetota</taxon>
        <taxon>Actinomycetes</taxon>
        <taxon>Streptosporangiales</taxon>
        <taxon>Thermomonosporaceae</taxon>
        <taxon>Actinomadura</taxon>
    </lineage>
</organism>
<sequence length="264" mass="27433">MNSRRGMAVAIGAVGPVALIALLLANQWVNRKFLENGTTRPDKALGPLVQWLEFPYWRLTTEGHFLGFKYVAIMDISLLLFLVFVGALAAVGVRVLDPARGAFGAFIVGWWAALVAGGAAGLIRGFLVKTLMTDLYPKSMSTSVMWQTVGQGLGFGFTYGWLAGVGALVAFSMTRSKGIGTQHAPAGGAPMHPSAMPYAPPSSNPYGSPYGPPPAQPPGHAPGAPGWQPGPPQTPPQAPPPGGPPGSPPGSPPRPYDGGPPPPR</sequence>
<comment type="caution">
    <text evidence="3">The sequence shown here is derived from an EMBL/GenBank/DDBJ whole genome shotgun (WGS) entry which is preliminary data.</text>
</comment>
<accession>A0A939T2U6</accession>
<feature type="transmembrane region" description="Helical" evidence="2">
    <location>
        <begin position="103"/>
        <end position="128"/>
    </location>
</feature>
<dbReference type="EMBL" id="JAGEOJ010000001">
    <property type="protein sequence ID" value="MBO2445749.1"/>
    <property type="molecule type" value="Genomic_DNA"/>
</dbReference>
<dbReference type="RefSeq" id="WP_208253351.1">
    <property type="nucleotide sequence ID" value="NZ_JAGEOJ010000001.1"/>
</dbReference>
<dbReference type="Proteomes" id="UP000669179">
    <property type="component" value="Unassembled WGS sequence"/>
</dbReference>
<keyword evidence="2" id="KW-0472">Membrane</keyword>
<protein>
    <submittedName>
        <fullName evidence="3">Uncharacterized protein</fullName>
    </submittedName>
</protein>
<feature type="region of interest" description="Disordered" evidence="1">
    <location>
        <begin position="182"/>
        <end position="264"/>
    </location>
</feature>
<keyword evidence="4" id="KW-1185">Reference proteome</keyword>
<feature type="compositionally biased region" description="Pro residues" evidence="1">
    <location>
        <begin position="228"/>
        <end position="264"/>
    </location>
</feature>
<feature type="transmembrane region" description="Helical" evidence="2">
    <location>
        <begin position="70"/>
        <end position="91"/>
    </location>
</feature>
<evidence type="ECO:0000313" key="3">
    <source>
        <dbReference type="EMBL" id="MBO2445749.1"/>
    </source>
</evidence>
<feature type="compositionally biased region" description="Pro residues" evidence="1">
    <location>
        <begin position="210"/>
        <end position="220"/>
    </location>
</feature>